<accession>A0A1Q3AEG2</accession>
<sequence length="255" mass="30059">MGKFDNIDDASKHVDEQLILRGFLNSNQSLQLNESRNGKLVINTVHRLLTSLEDKNRQLENAHNTIEELKKAPKLVEIKETPQPAPKIPRIQPIQVAKPAIKSDRTARTFQVKLNRLQSTIDELKWQLNSERNRSRRSTEADITWNIQESIQRNEEAPQSPPLEIIDQYRDEITQLRVELQKFLHDRQMISQHLDGVNRYTYSVEVLDIRPKSHGNVEKEEWSRWIEQLEKDDVELKELIQDWYEIVEIAMKVKE</sequence>
<name>A0A1Q3AEG2_ZYGRO</name>
<evidence type="ECO:0000256" key="1">
    <source>
        <dbReference type="SAM" id="Coils"/>
    </source>
</evidence>
<evidence type="ECO:0000313" key="2">
    <source>
        <dbReference type="EMBL" id="GAV54134.1"/>
    </source>
</evidence>
<keyword evidence="1" id="KW-0175">Coiled coil</keyword>
<feature type="coiled-coil region" evidence="1">
    <location>
        <begin position="42"/>
        <end position="72"/>
    </location>
</feature>
<protein>
    <submittedName>
        <fullName evidence="2">Uncharacterized protein</fullName>
    </submittedName>
</protein>
<organism evidence="2 3">
    <name type="scientific">Zygosaccharomyces rouxii</name>
    <dbReference type="NCBI Taxonomy" id="4956"/>
    <lineage>
        <taxon>Eukaryota</taxon>
        <taxon>Fungi</taxon>
        <taxon>Dikarya</taxon>
        <taxon>Ascomycota</taxon>
        <taxon>Saccharomycotina</taxon>
        <taxon>Saccharomycetes</taxon>
        <taxon>Saccharomycetales</taxon>
        <taxon>Saccharomycetaceae</taxon>
        <taxon>Zygosaccharomyces</taxon>
    </lineage>
</organism>
<comment type="caution">
    <text evidence="2">The sequence shown here is derived from an EMBL/GenBank/DDBJ whole genome shotgun (WGS) entry which is preliminary data.</text>
</comment>
<gene>
    <name evidence="2" type="ORF">ZYGR_0AK06360</name>
</gene>
<dbReference type="Proteomes" id="UP000187013">
    <property type="component" value="Unassembled WGS sequence"/>
</dbReference>
<dbReference type="AlphaFoldDB" id="A0A1Q3AEG2"/>
<proteinExistence type="predicted"/>
<feature type="coiled-coil region" evidence="1">
    <location>
        <begin position="107"/>
        <end position="134"/>
    </location>
</feature>
<reference evidence="2 3" key="1">
    <citation type="submission" date="2016-08" db="EMBL/GenBank/DDBJ databases">
        <title>Draft genome sequence of allopolyploid Zygosaccharomyces rouxii.</title>
        <authorList>
            <person name="Watanabe J."/>
            <person name="Uehara K."/>
            <person name="Mogi Y."/>
            <person name="Tsukioka Y."/>
        </authorList>
    </citation>
    <scope>NUCLEOTIDE SEQUENCE [LARGE SCALE GENOMIC DNA]</scope>
    <source>
        <strain evidence="2 3">NBRC 110957</strain>
    </source>
</reference>
<dbReference type="OrthoDB" id="4035321at2759"/>
<dbReference type="EMBL" id="BDGX01000037">
    <property type="protein sequence ID" value="GAV54134.1"/>
    <property type="molecule type" value="Genomic_DNA"/>
</dbReference>
<evidence type="ECO:0000313" key="3">
    <source>
        <dbReference type="Proteomes" id="UP000187013"/>
    </source>
</evidence>